<dbReference type="Gene3D" id="3.10.100.10">
    <property type="entry name" value="Mannose-Binding Protein A, subunit A"/>
    <property type="match status" value="1"/>
</dbReference>
<dbReference type="AlphaFoldDB" id="A0A673ACF8"/>
<proteinExistence type="predicted"/>
<organism evidence="3 4">
    <name type="scientific">Sphaeramia orbicularis</name>
    <name type="common">orbiculate cardinalfish</name>
    <dbReference type="NCBI Taxonomy" id="375764"/>
    <lineage>
        <taxon>Eukaryota</taxon>
        <taxon>Metazoa</taxon>
        <taxon>Chordata</taxon>
        <taxon>Craniata</taxon>
        <taxon>Vertebrata</taxon>
        <taxon>Euteleostomi</taxon>
        <taxon>Actinopterygii</taxon>
        <taxon>Neopterygii</taxon>
        <taxon>Teleostei</taxon>
        <taxon>Neoteleostei</taxon>
        <taxon>Acanthomorphata</taxon>
        <taxon>Gobiaria</taxon>
        <taxon>Kurtiformes</taxon>
        <taxon>Apogonoidei</taxon>
        <taxon>Apogonidae</taxon>
        <taxon>Apogoninae</taxon>
        <taxon>Sphaeramia</taxon>
    </lineage>
</organism>
<dbReference type="PROSITE" id="PS50041">
    <property type="entry name" value="C_TYPE_LECTIN_2"/>
    <property type="match status" value="1"/>
</dbReference>
<sequence length="307" mass="34966">MQGVSTLLLVAVFQMGSCSGAESPSSCPPQWTEFRHRCFGFYPVWSTWSSAKSLCSQTGGDLVSLHTPDDRRFISQLVGVDAVVWLGGYWTPQKDSWFWTDGSSFRGDVWTDRPTGKSTENTACVEMTTKSGEVNSAPCGELRFYICSSKAKSNVMSATTSNGSNLVPGFSLFDVMLDQSSSVLEDILHWSSFLSQVRSGRLSERCLTSFIQQEALYLHRVSSTLEVLIGNIHEEDQDIRSLLVDVQQQYRTQYRTQYSTQYSTQVQQQYRTQYRTQYSTQVPQQYSTQYSTQVQQQYRTQYRTQYS</sequence>
<dbReference type="Pfam" id="PF00059">
    <property type="entry name" value="Lectin_C"/>
    <property type="match status" value="1"/>
</dbReference>
<evidence type="ECO:0000313" key="3">
    <source>
        <dbReference type="Ensembl" id="ENSSORP00005026202.1"/>
    </source>
</evidence>
<keyword evidence="1" id="KW-0732">Signal</keyword>
<protein>
    <recommendedName>
        <fullName evidence="2">C-type lectin domain-containing protein</fullName>
    </recommendedName>
</protein>
<feature type="chain" id="PRO_5044627718" description="C-type lectin domain-containing protein" evidence="1">
    <location>
        <begin position="21"/>
        <end position="307"/>
    </location>
</feature>
<feature type="signal peptide" evidence="1">
    <location>
        <begin position="1"/>
        <end position="20"/>
    </location>
</feature>
<dbReference type="InterPro" id="IPR016084">
    <property type="entry name" value="Haem_Oase-like_multi-hlx"/>
</dbReference>
<feature type="domain" description="C-type lectin" evidence="2">
    <location>
        <begin position="34"/>
        <end position="148"/>
    </location>
</feature>
<name>A0A673ACF8_9TELE</name>
<dbReference type="Gene3D" id="1.20.910.10">
    <property type="entry name" value="Heme oxygenase-like"/>
    <property type="match status" value="1"/>
</dbReference>
<dbReference type="InterPro" id="IPR001304">
    <property type="entry name" value="C-type_lectin-like"/>
</dbReference>
<dbReference type="CDD" id="cd00037">
    <property type="entry name" value="CLECT"/>
    <property type="match status" value="1"/>
</dbReference>
<dbReference type="Ensembl" id="ENSSORT00005026975.1">
    <property type="protein sequence ID" value="ENSSORP00005026204.1"/>
    <property type="gene ID" value="ENSSORG00005012578.1"/>
</dbReference>
<dbReference type="InterPro" id="IPR050111">
    <property type="entry name" value="C-type_lectin/snaclec_domain"/>
</dbReference>
<dbReference type="InterPro" id="IPR016187">
    <property type="entry name" value="CTDL_fold"/>
</dbReference>
<dbReference type="SMART" id="SM00034">
    <property type="entry name" value="CLECT"/>
    <property type="match status" value="1"/>
</dbReference>
<evidence type="ECO:0000259" key="2">
    <source>
        <dbReference type="PROSITE" id="PS50041"/>
    </source>
</evidence>
<keyword evidence="4" id="KW-1185">Reference proteome</keyword>
<reference evidence="3" key="2">
    <citation type="submission" date="2025-05" db="UniProtKB">
        <authorList>
            <consortium name="Ensembl"/>
        </authorList>
    </citation>
    <scope>IDENTIFICATION</scope>
</reference>
<dbReference type="PANTHER" id="PTHR22803">
    <property type="entry name" value="MANNOSE, PHOSPHOLIPASE, LECTIN RECEPTOR RELATED"/>
    <property type="match status" value="1"/>
</dbReference>
<dbReference type="Ensembl" id="ENSSORT00005026971.1">
    <property type="protein sequence ID" value="ENSSORP00005026200.1"/>
    <property type="gene ID" value="ENSSORG00005012578.1"/>
</dbReference>
<accession>A0A673ACF8</accession>
<dbReference type="SUPFAM" id="SSF56436">
    <property type="entry name" value="C-type lectin-like"/>
    <property type="match status" value="1"/>
</dbReference>
<evidence type="ECO:0000313" key="4">
    <source>
        <dbReference type="Proteomes" id="UP000472271"/>
    </source>
</evidence>
<dbReference type="Ensembl" id="ENSSORT00005026974.1">
    <property type="protein sequence ID" value="ENSSORP00005026203.1"/>
    <property type="gene ID" value="ENSSORG00005012578.1"/>
</dbReference>
<reference evidence="3" key="1">
    <citation type="submission" date="2019-06" db="EMBL/GenBank/DDBJ databases">
        <authorList>
            <consortium name="Wellcome Sanger Institute Data Sharing"/>
        </authorList>
    </citation>
    <scope>NUCLEOTIDE SEQUENCE [LARGE SCALE GENOMIC DNA]</scope>
</reference>
<dbReference type="InterPro" id="IPR016186">
    <property type="entry name" value="C-type_lectin-like/link_sf"/>
</dbReference>
<evidence type="ECO:0000256" key="1">
    <source>
        <dbReference type="SAM" id="SignalP"/>
    </source>
</evidence>
<dbReference type="Proteomes" id="UP000472271">
    <property type="component" value="Chromosome 18"/>
</dbReference>
<dbReference type="Ensembl" id="ENSSORT00005026973.1">
    <property type="protein sequence ID" value="ENSSORP00005026202.1"/>
    <property type="gene ID" value="ENSSORG00005012578.1"/>
</dbReference>